<evidence type="ECO:0000313" key="1">
    <source>
        <dbReference type="EMBL" id="MDQ0008135.1"/>
    </source>
</evidence>
<name>A0ABT9ST14_9GAMM</name>
<keyword evidence="2" id="KW-1185">Reference proteome</keyword>
<proteinExistence type="predicted"/>
<dbReference type="EMBL" id="JAUSSK010000001">
    <property type="protein sequence ID" value="MDQ0008135.1"/>
    <property type="molecule type" value="Genomic_DNA"/>
</dbReference>
<organism evidence="1 2">
    <name type="scientific">Luteibacter jiangsuensis</name>
    <dbReference type="NCBI Taxonomy" id="637577"/>
    <lineage>
        <taxon>Bacteria</taxon>
        <taxon>Pseudomonadati</taxon>
        <taxon>Pseudomonadota</taxon>
        <taxon>Gammaproteobacteria</taxon>
        <taxon>Lysobacterales</taxon>
        <taxon>Rhodanobacteraceae</taxon>
        <taxon>Luteibacter</taxon>
    </lineage>
</organism>
<dbReference type="SUPFAM" id="SSF47226">
    <property type="entry name" value="Histidine-containing phosphotransfer domain, HPT domain"/>
    <property type="match status" value="1"/>
</dbReference>
<dbReference type="Gene3D" id="1.20.120.160">
    <property type="entry name" value="HPT domain"/>
    <property type="match status" value="1"/>
</dbReference>
<dbReference type="Proteomes" id="UP001237737">
    <property type="component" value="Unassembled WGS sequence"/>
</dbReference>
<evidence type="ECO:0000313" key="2">
    <source>
        <dbReference type="Proteomes" id="UP001237737"/>
    </source>
</evidence>
<dbReference type="InterPro" id="IPR036641">
    <property type="entry name" value="HPT_dom_sf"/>
</dbReference>
<sequence length="278" mass="30049">MPLLHRIADWWKTRGDMAARLRIEASSSLPQLLGRVGRRYAQDALARGIRLDFEIDPALGGNLQGPFSTLGRALSLLLEHALHARTGYVALHVDVVGDDAGTQIVHFTVADEHRPIADDHACLDDVAGMVAAIGGVVHREWDADIGNRIIIELAFERPRVPPRIDVDALRSTLGGEDALRQVIVALDRALSSDLAGLGALLVEPGTTHLQAWLHRVSGALGMAEATELSCVGLALERELEQGRHRYLDQAIVRFADDAGQVLQALREHAGPMGYSSGS</sequence>
<protein>
    <submittedName>
        <fullName evidence="1">HPt (Histidine-containing phosphotransfer) domain-containing protein</fullName>
    </submittedName>
</protein>
<dbReference type="RefSeq" id="WP_306846789.1">
    <property type="nucleotide sequence ID" value="NZ_JAUSSK010000001.1"/>
</dbReference>
<reference evidence="1 2" key="1">
    <citation type="submission" date="2023-07" db="EMBL/GenBank/DDBJ databases">
        <title>Sorghum-associated microbial communities from plants grown in Nebraska, USA.</title>
        <authorList>
            <person name="Schachtman D."/>
        </authorList>
    </citation>
    <scope>NUCLEOTIDE SEQUENCE [LARGE SCALE GENOMIC DNA]</scope>
    <source>
        <strain evidence="1 2">CC60</strain>
    </source>
</reference>
<gene>
    <name evidence="1" type="ORF">J2T07_000294</name>
</gene>
<accession>A0ABT9ST14</accession>
<comment type="caution">
    <text evidence="1">The sequence shown here is derived from an EMBL/GenBank/DDBJ whole genome shotgun (WGS) entry which is preliminary data.</text>
</comment>